<evidence type="ECO:0000313" key="2">
    <source>
        <dbReference type="Proteomes" id="UP000729402"/>
    </source>
</evidence>
<proteinExistence type="predicted"/>
<reference evidence="1" key="2">
    <citation type="submission" date="2021-02" db="EMBL/GenBank/DDBJ databases">
        <authorList>
            <person name="Kimball J.A."/>
            <person name="Haas M.W."/>
            <person name="Macchietto M."/>
            <person name="Kono T."/>
            <person name="Duquette J."/>
            <person name="Shao M."/>
        </authorList>
    </citation>
    <scope>NUCLEOTIDE SEQUENCE</scope>
    <source>
        <tissue evidence="1">Fresh leaf tissue</tissue>
    </source>
</reference>
<accession>A0A8J5SYC7</accession>
<organism evidence="1 2">
    <name type="scientific">Zizania palustris</name>
    <name type="common">Northern wild rice</name>
    <dbReference type="NCBI Taxonomy" id="103762"/>
    <lineage>
        <taxon>Eukaryota</taxon>
        <taxon>Viridiplantae</taxon>
        <taxon>Streptophyta</taxon>
        <taxon>Embryophyta</taxon>
        <taxon>Tracheophyta</taxon>
        <taxon>Spermatophyta</taxon>
        <taxon>Magnoliopsida</taxon>
        <taxon>Liliopsida</taxon>
        <taxon>Poales</taxon>
        <taxon>Poaceae</taxon>
        <taxon>BOP clade</taxon>
        <taxon>Oryzoideae</taxon>
        <taxon>Oryzeae</taxon>
        <taxon>Zizaniinae</taxon>
        <taxon>Zizania</taxon>
    </lineage>
</organism>
<keyword evidence="2" id="KW-1185">Reference proteome</keyword>
<gene>
    <name evidence="1" type="ORF">GUJ93_ZPchr0006g44005</name>
</gene>
<sequence>MKSMELSRTMATVPSWTRLFAGWRDRRDRTVSVSSTPLRNPSSYSRRYSGDDPFLKLFIRRKVWLDAGTQLH</sequence>
<evidence type="ECO:0000313" key="1">
    <source>
        <dbReference type="EMBL" id="KAG8071063.1"/>
    </source>
</evidence>
<comment type="caution">
    <text evidence="1">The sequence shown here is derived from an EMBL/GenBank/DDBJ whole genome shotgun (WGS) entry which is preliminary data.</text>
</comment>
<protein>
    <submittedName>
        <fullName evidence="1">Uncharacterized protein</fullName>
    </submittedName>
</protein>
<dbReference type="Proteomes" id="UP000729402">
    <property type="component" value="Unassembled WGS sequence"/>
</dbReference>
<dbReference type="EMBL" id="JAAALK010000283">
    <property type="protein sequence ID" value="KAG8071063.1"/>
    <property type="molecule type" value="Genomic_DNA"/>
</dbReference>
<reference evidence="1" key="1">
    <citation type="journal article" date="2021" name="bioRxiv">
        <title>Whole Genome Assembly and Annotation of Northern Wild Rice, Zizania palustris L., Supports a Whole Genome Duplication in the Zizania Genus.</title>
        <authorList>
            <person name="Haas M."/>
            <person name="Kono T."/>
            <person name="Macchietto M."/>
            <person name="Millas R."/>
            <person name="McGilp L."/>
            <person name="Shao M."/>
            <person name="Duquette J."/>
            <person name="Hirsch C.N."/>
            <person name="Kimball J."/>
        </authorList>
    </citation>
    <scope>NUCLEOTIDE SEQUENCE</scope>
    <source>
        <tissue evidence="1">Fresh leaf tissue</tissue>
    </source>
</reference>
<dbReference type="AlphaFoldDB" id="A0A8J5SYC7"/>
<name>A0A8J5SYC7_ZIZPA</name>